<dbReference type="AlphaFoldDB" id="A0A1I2WDI4"/>
<reference evidence="3" key="1">
    <citation type="submission" date="2016-10" db="EMBL/GenBank/DDBJ databases">
        <authorList>
            <person name="Varghese N."/>
            <person name="Submissions S."/>
        </authorList>
    </citation>
    <scope>NUCLEOTIDE SEQUENCE [LARGE SCALE GENOMIC DNA]</scope>
    <source>
        <strain evidence="3">Gh-105</strain>
    </source>
</reference>
<proteinExistence type="predicted"/>
<feature type="signal peptide" evidence="1">
    <location>
        <begin position="1"/>
        <end position="21"/>
    </location>
</feature>
<name>A0A1I2WDI4_9HYPH</name>
<keyword evidence="1" id="KW-0732">Signal</keyword>
<dbReference type="EMBL" id="FOPM01000022">
    <property type="protein sequence ID" value="SFG99423.1"/>
    <property type="molecule type" value="Genomic_DNA"/>
</dbReference>
<keyword evidence="3" id="KW-1185">Reference proteome</keyword>
<evidence type="ECO:0000256" key="1">
    <source>
        <dbReference type="SAM" id="SignalP"/>
    </source>
</evidence>
<feature type="chain" id="PRO_5011498597" evidence="1">
    <location>
        <begin position="22"/>
        <end position="100"/>
    </location>
</feature>
<evidence type="ECO:0000313" key="2">
    <source>
        <dbReference type="EMBL" id="SFG99423.1"/>
    </source>
</evidence>
<organism evidence="2 3">
    <name type="scientific">Methylobacterium gossipiicola</name>
    <dbReference type="NCBI Taxonomy" id="582675"/>
    <lineage>
        <taxon>Bacteria</taxon>
        <taxon>Pseudomonadati</taxon>
        <taxon>Pseudomonadota</taxon>
        <taxon>Alphaproteobacteria</taxon>
        <taxon>Hyphomicrobiales</taxon>
        <taxon>Methylobacteriaceae</taxon>
        <taxon>Methylobacterium</taxon>
    </lineage>
</organism>
<protein>
    <submittedName>
        <fullName evidence="2">Uncharacterized protein</fullName>
    </submittedName>
</protein>
<evidence type="ECO:0000313" key="3">
    <source>
        <dbReference type="Proteomes" id="UP000199229"/>
    </source>
</evidence>
<sequence length="100" mass="11227">MNKLMKLFLFAMVFSVSHAEAAKLTMDDKVARWPRATTEEKIDFATRMGKAFSSLSPDLDRNYFIKCLEETANIGNPGDIKLEEAVKMCVAVNKPPSEPE</sequence>
<dbReference type="Proteomes" id="UP000199229">
    <property type="component" value="Unassembled WGS sequence"/>
</dbReference>
<accession>A0A1I2WDI4</accession>
<gene>
    <name evidence="2" type="ORF">SAMN05192565_12230</name>
</gene>